<dbReference type="Pfam" id="PF00440">
    <property type="entry name" value="TetR_N"/>
    <property type="match status" value="1"/>
</dbReference>
<evidence type="ECO:0000256" key="3">
    <source>
        <dbReference type="ARBA" id="ARBA00023163"/>
    </source>
</evidence>
<dbReference type="InterPro" id="IPR009057">
    <property type="entry name" value="Homeodomain-like_sf"/>
</dbReference>
<dbReference type="PANTHER" id="PTHR30055:SF146">
    <property type="entry name" value="HTH-TYPE TRANSCRIPTIONAL DUAL REGULATOR CECR"/>
    <property type="match status" value="1"/>
</dbReference>
<dbReference type="Proteomes" id="UP000295578">
    <property type="component" value="Unassembled WGS sequence"/>
</dbReference>
<keyword evidence="2 4" id="KW-0238">DNA-binding</keyword>
<sequence>MSAVGAGDLTGSRGRIDKRQAILDAAFAVFAREGYAQAGVDAIAAEAGVAKATVYNHFGDKETVLRQTVGLLAEQALAQNLAAVGRLTDTGGDLRALLEDVGLSLAHCYCDERSWTLRRLLLSEFSRFPDLLGLVFGQVNDRVIEALADRLARLALAGRLHVTDPVAAAEQFAALLGSPLDKRTRLGTRDVSDEEIRAVVSAAAGTFLKAFAAP</sequence>
<dbReference type="InterPro" id="IPR001647">
    <property type="entry name" value="HTH_TetR"/>
</dbReference>
<dbReference type="Gene3D" id="1.10.10.60">
    <property type="entry name" value="Homeodomain-like"/>
    <property type="match status" value="1"/>
</dbReference>
<feature type="DNA-binding region" description="H-T-H motif" evidence="4">
    <location>
        <begin position="39"/>
        <end position="58"/>
    </location>
</feature>
<dbReference type="SUPFAM" id="SSF48498">
    <property type="entry name" value="Tetracyclin repressor-like, C-terminal domain"/>
    <property type="match status" value="1"/>
</dbReference>
<dbReference type="Gene3D" id="1.10.357.10">
    <property type="entry name" value="Tetracycline Repressor, domain 2"/>
    <property type="match status" value="1"/>
</dbReference>
<dbReference type="GO" id="GO:0045892">
    <property type="term" value="P:negative regulation of DNA-templated transcription"/>
    <property type="evidence" value="ECO:0007669"/>
    <property type="project" value="UniProtKB-ARBA"/>
</dbReference>
<keyword evidence="3" id="KW-0804">Transcription</keyword>
<evidence type="ECO:0000259" key="5">
    <source>
        <dbReference type="PROSITE" id="PS50977"/>
    </source>
</evidence>
<dbReference type="InterPro" id="IPR039536">
    <property type="entry name" value="TetR_C_Proteobacteria"/>
</dbReference>
<reference evidence="6 7" key="1">
    <citation type="submission" date="2019-03" db="EMBL/GenBank/DDBJ databases">
        <title>Draft genome sequences of novel Actinobacteria.</title>
        <authorList>
            <person name="Sahin N."/>
            <person name="Ay H."/>
            <person name="Saygin H."/>
        </authorList>
    </citation>
    <scope>NUCLEOTIDE SEQUENCE [LARGE SCALE GENOMIC DNA]</scope>
    <source>
        <strain evidence="6 7">DSM 45941</strain>
    </source>
</reference>
<dbReference type="InterPro" id="IPR036271">
    <property type="entry name" value="Tet_transcr_reg_TetR-rel_C_sf"/>
</dbReference>
<evidence type="ECO:0000256" key="1">
    <source>
        <dbReference type="ARBA" id="ARBA00023015"/>
    </source>
</evidence>
<organism evidence="6 7">
    <name type="scientific">Actinomadura darangshiensis</name>
    <dbReference type="NCBI Taxonomy" id="705336"/>
    <lineage>
        <taxon>Bacteria</taxon>
        <taxon>Bacillati</taxon>
        <taxon>Actinomycetota</taxon>
        <taxon>Actinomycetes</taxon>
        <taxon>Streptosporangiales</taxon>
        <taxon>Thermomonosporaceae</taxon>
        <taxon>Actinomadura</taxon>
    </lineage>
</organism>
<comment type="caution">
    <text evidence="6">The sequence shown here is derived from an EMBL/GenBank/DDBJ whole genome shotgun (WGS) entry which is preliminary data.</text>
</comment>
<dbReference type="AlphaFoldDB" id="A0A4R5B5P7"/>
<dbReference type="PANTHER" id="PTHR30055">
    <property type="entry name" value="HTH-TYPE TRANSCRIPTIONAL REGULATOR RUTR"/>
    <property type="match status" value="1"/>
</dbReference>
<dbReference type="InterPro" id="IPR050109">
    <property type="entry name" value="HTH-type_TetR-like_transc_reg"/>
</dbReference>
<dbReference type="Pfam" id="PF14246">
    <property type="entry name" value="TetR_C_7"/>
    <property type="match status" value="1"/>
</dbReference>
<proteinExistence type="predicted"/>
<protein>
    <submittedName>
        <fullName evidence="6">TetR/AcrR family transcriptional regulator</fullName>
    </submittedName>
</protein>
<dbReference type="GO" id="GO:0003700">
    <property type="term" value="F:DNA-binding transcription factor activity"/>
    <property type="evidence" value="ECO:0007669"/>
    <property type="project" value="TreeGrafter"/>
</dbReference>
<evidence type="ECO:0000313" key="7">
    <source>
        <dbReference type="Proteomes" id="UP000295578"/>
    </source>
</evidence>
<feature type="domain" description="HTH tetR-type" evidence="5">
    <location>
        <begin position="16"/>
        <end position="76"/>
    </location>
</feature>
<dbReference type="RefSeq" id="WP_132199328.1">
    <property type="nucleotide sequence ID" value="NZ_SMKY01000101.1"/>
</dbReference>
<dbReference type="SUPFAM" id="SSF46689">
    <property type="entry name" value="Homeodomain-like"/>
    <property type="match status" value="1"/>
</dbReference>
<keyword evidence="7" id="KW-1185">Reference proteome</keyword>
<evidence type="ECO:0000256" key="4">
    <source>
        <dbReference type="PROSITE-ProRule" id="PRU00335"/>
    </source>
</evidence>
<dbReference type="PRINTS" id="PR00455">
    <property type="entry name" value="HTHTETR"/>
</dbReference>
<dbReference type="OrthoDB" id="7186128at2"/>
<dbReference type="FunFam" id="1.10.10.60:FF:000141">
    <property type="entry name" value="TetR family transcriptional regulator"/>
    <property type="match status" value="1"/>
</dbReference>
<evidence type="ECO:0000256" key="2">
    <source>
        <dbReference type="ARBA" id="ARBA00023125"/>
    </source>
</evidence>
<dbReference type="PROSITE" id="PS50977">
    <property type="entry name" value="HTH_TETR_2"/>
    <property type="match status" value="1"/>
</dbReference>
<evidence type="ECO:0000313" key="6">
    <source>
        <dbReference type="EMBL" id="TDD79940.1"/>
    </source>
</evidence>
<gene>
    <name evidence="6" type="ORF">E1293_21975</name>
</gene>
<keyword evidence="1" id="KW-0805">Transcription regulation</keyword>
<accession>A0A4R5B5P7</accession>
<dbReference type="EMBL" id="SMKY01000101">
    <property type="protein sequence ID" value="TDD79940.1"/>
    <property type="molecule type" value="Genomic_DNA"/>
</dbReference>
<dbReference type="GO" id="GO:0000976">
    <property type="term" value="F:transcription cis-regulatory region binding"/>
    <property type="evidence" value="ECO:0007669"/>
    <property type="project" value="TreeGrafter"/>
</dbReference>
<name>A0A4R5B5P7_9ACTN</name>